<accession>A0A4R7HYZ5</accession>
<dbReference type="Pfam" id="PF04073">
    <property type="entry name" value="tRNA_edit"/>
    <property type="match status" value="1"/>
</dbReference>
<dbReference type="InterPro" id="IPR036754">
    <property type="entry name" value="YbaK/aa-tRNA-synt-asso_dom_sf"/>
</dbReference>
<evidence type="ECO:0000313" key="3">
    <source>
        <dbReference type="Proteomes" id="UP000294558"/>
    </source>
</evidence>
<dbReference type="OrthoDB" id="9796920at2"/>
<reference evidence="2 3" key="1">
    <citation type="submission" date="2019-03" db="EMBL/GenBank/DDBJ databases">
        <title>Sequencing the genomes of 1000 actinobacteria strains.</title>
        <authorList>
            <person name="Klenk H.-P."/>
        </authorList>
    </citation>
    <scope>NUCLEOTIDE SEQUENCE [LARGE SCALE GENOMIC DNA]</scope>
    <source>
        <strain evidence="2 3">DSM 18936</strain>
    </source>
</reference>
<comment type="caution">
    <text evidence="2">The sequence shown here is derived from an EMBL/GenBank/DDBJ whole genome shotgun (WGS) entry which is preliminary data.</text>
</comment>
<feature type="domain" description="YbaK/aminoacyl-tRNA synthetase-associated" evidence="1">
    <location>
        <begin position="30"/>
        <end position="151"/>
    </location>
</feature>
<dbReference type="SUPFAM" id="SSF55826">
    <property type="entry name" value="YbaK/ProRS associated domain"/>
    <property type="match status" value="1"/>
</dbReference>
<dbReference type="PANTHER" id="PTHR30411:SF1">
    <property type="entry name" value="CYTOPLASMIC PROTEIN"/>
    <property type="match status" value="1"/>
</dbReference>
<dbReference type="PANTHER" id="PTHR30411">
    <property type="entry name" value="CYTOPLASMIC PROTEIN"/>
    <property type="match status" value="1"/>
</dbReference>
<evidence type="ECO:0000313" key="2">
    <source>
        <dbReference type="EMBL" id="TDT15383.1"/>
    </source>
</evidence>
<name>A0A4R7HYZ5_9ACTN</name>
<gene>
    <name evidence="2" type="ORF">BDK89_0953</name>
</gene>
<sequence>MAPDASDPTDPVLAAAAATGHPFEIVPCDPDLADTAAFCEAYGYGLDQSANAIVVVGKSDPRVYVACLVLATTRLDVNGVVRKRLGVKKASFASADETSELTGMQIGGVTPYGLAGTLPLWIDARVVQVDQVIVGGGSRDRKLLVPPASLAALPGAEVIDGLAKDAAA</sequence>
<dbReference type="EMBL" id="SOAU01000001">
    <property type="protein sequence ID" value="TDT15383.1"/>
    <property type="molecule type" value="Genomic_DNA"/>
</dbReference>
<dbReference type="AlphaFoldDB" id="A0A4R7HYZ5"/>
<dbReference type="RefSeq" id="WP_133867838.1">
    <property type="nucleotide sequence ID" value="NZ_JAVJPS010000043.1"/>
</dbReference>
<dbReference type="Gene3D" id="3.90.960.10">
    <property type="entry name" value="YbaK/aminoacyl-tRNA synthetase-associated domain"/>
    <property type="match status" value="1"/>
</dbReference>
<organism evidence="2 3">
    <name type="scientific">Ilumatobacter fluminis</name>
    <dbReference type="NCBI Taxonomy" id="467091"/>
    <lineage>
        <taxon>Bacteria</taxon>
        <taxon>Bacillati</taxon>
        <taxon>Actinomycetota</taxon>
        <taxon>Acidimicrobiia</taxon>
        <taxon>Acidimicrobiales</taxon>
        <taxon>Ilumatobacteraceae</taxon>
        <taxon>Ilumatobacter</taxon>
    </lineage>
</organism>
<protein>
    <submittedName>
        <fullName evidence="2">Prolyl-tRNA editing enzyme YbaK/EbsC (Cys-tRNA(Pro) deacylase)</fullName>
    </submittedName>
</protein>
<dbReference type="GO" id="GO:0002161">
    <property type="term" value="F:aminoacyl-tRNA deacylase activity"/>
    <property type="evidence" value="ECO:0007669"/>
    <property type="project" value="InterPro"/>
</dbReference>
<dbReference type="Proteomes" id="UP000294558">
    <property type="component" value="Unassembled WGS sequence"/>
</dbReference>
<evidence type="ECO:0000259" key="1">
    <source>
        <dbReference type="Pfam" id="PF04073"/>
    </source>
</evidence>
<dbReference type="InterPro" id="IPR007214">
    <property type="entry name" value="YbaK/aa-tRNA-synth-assoc-dom"/>
</dbReference>
<proteinExistence type="predicted"/>
<keyword evidence="3" id="KW-1185">Reference proteome</keyword>